<gene>
    <name evidence="4" type="ORF">Ciccas_007455</name>
</gene>
<protein>
    <recommendedName>
        <fullName evidence="3">DUF4200 domain-containing protein</fullName>
    </recommendedName>
</protein>
<dbReference type="PANTHER" id="PTHR21683:SF18">
    <property type="entry name" value="COILED-COIL DOMAIN-CONTAINING PROTEIN 42 HOMOLOG"/>
    <property type="match status" value="1"/>
</dbReference>
<dbReference type="GO" id="GO:0005856">
    <property type="term" value="C:cytoskeleton"/>
    <property type="evidence" value="ECO:0007669"/>
    <property type="project" value="UniProtKB-ARBA"/>
</dbReference>
<feature type="domain" description="DUF4200" evidence="3">
    <location>
        <begin position="25"/>
        <end position="118"/>
    </location>
</feature>
<dbReference type="InterPro" id="IPR051147">
    <property type="entry name" value="CFAP_domain-containing"/>
</dbReference>
<accession>A0ABD2Q2U2</accession>
<evidence type="ECO:0000313" key="5">
    <source>
        <dbReference type="Proteomes" id="UP001626550"/>
    </source>
</evidence>
<name>A0ABD2Q2U2_9PLAT</name>
<dbReference type="InterPro" id="IPR025252">
    <property type="entry name" value="DUF4200"/>
</dbReference>
<dbReference type="AlphaFoldDB" id="A0ABD2Q2U2"/>
<dbReference type="Pfam" id="PF13863">
    <property type="entry name" value="DUF4200"/>
    <property type="match status" value="1"/>
</dbReference>
<organism evidence="4 5">
    <name type="scientific">Cichlidogyrus casuarinus</name>
    <dbReference type="NCBI Taxonomy" id="1844966"/>
    <lineage>
        <taxon>Eukaryota</taxon>
        <taxon>Metazoa</taxon>
        <taxon>Spiralia</taxon>
        <taxon>Lophotrochozoa</taxon>
        <taxon>Platyhelminthes</taxon>
        <taxon>Monogenea</taxon>
        <taxon>Monopisthocotylea</taxon>
        <taxon>Dactylogyridea</taxon>
        <taxon>Ancyrocephalidae</taxon>
        <taxon>Cichlidogyrus</taxon>
    </lineage>
</organism>
<proteinExistence type="predicted"/>
<evidence type="ECO:0000259" key="3">
    <source>
        <dbReference type="Pfam" id="PF13863"/>
    </source>
</evidence>
<evidence type="ECO:0000256" key="1">
    <source>
        <dbReference type="ARBA" id="ARBA00023054"/>
    </source>
</evidence>
<feature type="coiled-coil region" evidence="2">
    <location>
        <begin position="85"/>
        <end position="119"/>
    </location>
</feature>
<reference evidence="4 5" key="1">
    <citation type="submission" date="2024-11" db="EMBL/GenBank/DDBJ databases">
        <title>Adaptive evolution of stress response genes in parasites aligns with host niche diversity.</title>
        <authorList>
            <person name="Hahn C."/>
            <person name="Resl P."/>
        </authorList>
    </citation>
    <scope>NUCLEOTIDE SEQUENCE [LARGE SCALE GENOMIC DNA]</scope>
    <source>
        <strain evidence="4">EGGRZ-B1_66</strain>
        <tissue evidence="4">Body</tissue>
    </source>
</reference>
<dbReference type="PANTHER" id="PTHR21683">
    <property type="entry name" value="COILED-COIL DOMAIN-CONTAINING PROTEIN 42 LIKE-2-LIKE-RELATED"/>
    <property type="match status" value="1"/>
</dbReference>
<sequence length="119" mass="14546">MDKILAISSNQDKILHVTPRQETLLLQKLEKLECVNRELDSMRAFFQERMKSCNSTRMKLENKQSNLKHDMEKFETFIEENAQKRRRSRIKYEQESRVVDQYEREIRNLEVELKKLKER</sequence>
<comment type="caution">
    <text evidence="4">The sequence shown here is derived from an EMBL/GenBank/DDBJ whole genome shotgun (WGS) entry which is preliminary data.</text>
</comment>
<dbReference type="Proteomes" id="UP001626550">
    <property type="component" value="Unassembled WGS sequence"/>
</dbReference>
<dbReference type="EMBL" id="JBJKFK010001148">
    <property type="protein sequence ID" value="KAL3313936.1"/>
    <property type="molecule type" value="Genomic_DNA"/>
</dbReference>
<keyword evidence="1 2" id="KW-0175">Coiled coil</keyword>
<keyword evidence="5" id="KW-1185">Reference proteome</keyword>
<evidence type="ECO:0000313" key="4">
    <source>
        <dbReference type="EMBL" id="KAL3313936.1"/>
    </source>
</evidence>
<evidence type="ECO:0000256" key="2">
    <source>
        <dbReference type="SAM" id="Coils"/>
    </source>
</evidence>